<dbReference type="EMBL" id="DTDH01000101">
    <property type="protein sequence ID" value="HGT98469.1"/>
    <property type="molecule type" value="Genomic_DNA"/>
</dbReference>
<evidence type="ECO:0000256" key="2">
    <source>
        <dbReference type="ARBA" id="ARBA00022679"/>
    </source>
</evidence>
<evidence type="ECO:0000256" key="1">
    <source>
        <dbReference type="ARBA" id="ARBA00022676"/>
    </source>
</evidence>
<sequence>MDTVPGDQSLVIYPVKHVSWNEVVDWSIRLTDKVKSSGYLPDVVVAIGRGGIVVSRIICDLLDINRLIVIPIRWRETKRTVGESYLADLVRCFSRSSSIEMCIADIVKNLSIEVVFEYNIDLNGYRALAVEEISATGLHLAKARDIIKNIWRADEVKTATLIWKAATSPLKPDYTFIETKSFVWFQFPWSRTSDYQQFAKVAIEEEYMKHGKDIWTLEDIVELFRKWYGFEPERRYLEIALAKLIELGTLEKVNEIYRVSRGR</sequence>
<dbReference type="InterPro" id="IPR029057">
    <property type="entry name" value="PRTase-like"/>
</dbReference>
<protein>
    <recommendedName>
        <fullName evidence="3">Phosphoribosyltransferase domain-containing protein</fullName>
    </recommendedName>
</protein>
<accession>A0A7J3MYF2</accession>
<gene>
    <name evidence="4" type="ORF">ENT99_04120</name>
    <name evidence="5" type="ORF">ENU64_03470</name>
</gene>
<dbReference type="InterPro" id="IPR000836">
    <property type="entry name" value="PRTase_dom"/>
</dbReference>
<dbReference type="Pfam" id="PF00156">
    <property type="entry name" value="Pribosyltran"/>
    <property type="match status" value="1"/>
</dbReference>
<dbReference type="CDD" id="cd06223">
    <property type="entry name" value="PRTases_typeI"/>
    <property type="match status" value="1"/>
</dbReference>
<reference evidence="5" key="1">
    <citation type="journal article" date="2020" name="mSystems">
        <title>Genome- and Community-Level Interaction Insights into Carbon Utilization and Element Cycling Functions of Hydrothermarchaeota in Hydrothermal Sediment.</title>
        <authorList>
            <person name="Zhou Z."/>
            <person name="Liu Y."/>
            <person name="Xu W."/>
            <person name="Pan J."/>
            <person name="Luo Z.H."/>
            <person name="Li M."/>
        </authorList>
    </citation>
    <scope>NUCLEOTIDE SEQUENCE [LARGE SCALE GENOMIC DNA]</scope>
    <source>
        <strain evidence="4">SpSt-629</strain>
        <strain evidence="5">SpSt-688</strain>
    </source>
</reference>
<organism evidence="5">
    <name type="scientific">Ignisphaera aggregans</name>
    <dbReference type="NCBI Taxonomy" id="334771"/>
    <lineage>
        <taxon>Archaea</taxon>
        <taxon>Thermoproteota</taxon>
        <taxon>Thermoprotei</taxon>
        <taxon>Desulfurococcales</taxon>
        <taxon>Desulfurococcaceae</taxon>
        <taxon>Ignisphaera</taxon>
    </lineage>
</organism>
<dbReference type="GO" id="GO:0016757">
    <property type="term" value="F:glycosyltransferase activity"/>
    <property type="evidence" value="ECO:0007669"/>
    <property type="project" value="UniProtKB-KW"/>
</dbReference>
<dbReference type="PANTHER" id="PTHR43363:SF2">
    <property type="entry name" value="PHOSPHORIBOSYLTRANSFERASE"/>
    <property type="match status" value="1"/>
</dbReference>
<keyword evidence="1" id="KW-0328">Glycosyltransferase</keyword>
<name>A0A7J3MYF2_9CREN</name>
<dbReference type="Gene3D" id="3.40.50.2020">
    <property type="match status" value="1"/>
</dbReference>
<evidence type="ECO:0000313" key="4">
    <source>
        <dbReference type="EMBL" id="HFQ78874.1"/>
    </source>
</evidence>
<evidence type="ECO:0000313" key="5">
    <source>
        <dbReference type="EMBL" id="HGT98469.1"/>
    </source>
</evidence>
<dbReference type="SUPFAM" id="SSF53271">
    <property type="entry name" value="PRTase-like"/>
    <property type="match status" value="1"/>
</dbReference>
<evidence type="ECO:0000259" key="3">
    <source>
        <dbReference type="Pfam" id="PF00156"/>
    </source>
</evidence>
<proteinExistence type="predicted"/>
<dbReference type="PANTHER" id="PTHR43363">
    <property type="entry name" value="HYPOXANTHINE PHOSPHORIBOSYLTRANSFERASE"/>
    <property type="match status" value="1"/>
</dbReference>
<dbReference type="AlphaFoldDB" id="A0A7J3MYF2"/>
<comment type="caution">
    <text evidence="5">The sequence shown here is derived from an EMBL/GenBank/DDBJ whole genome shotgun (WGS) entry which is preliminary data.</text>
</comment>
<keyword evidence="2" id="KW-0808">Transferase</keyword>
<dbReference type="EMBL" id="DTAU01000082">
    <property type="protein sequence ID" value="HFQ78874.1"/>
    <property type="molecule type" value="Genomic_DNA"/>
</dbReference>
<feature type="domain" description="Phosphoribosyltransferase" evidence="3">
    <location>
        <begin position="29"/>
        <end position="194"/>
    </location>
</feature>